<dbReference type="InterPro" id="IPR024757">
    <property type="entry name" value="FtsZ_C"/>
</dbReference>
<dbReference type="GO" id="GO:0051301">
    <property type="term" value="P:cell division"/>
    <property type="evidence" value="ECO:0007669"/>
    <property type="project" value="TreeGrafter"/>
</dbReference>
<evidence type="ECO:0000259" key="3">
    <source>
        <dbReference type="Pfam" id="PF12327"/>
    </source>
</evidence>
<dbReference type="GO" id="GO:0003924">
    <property type="term" value="F:GTPase activity"/>
    <property type="evidence" value="ECO:0007669"/>
    <property type="project" value="InterPro"/>
</dbReference>
<dbReference type="PANTHER" id="PTHR30314">
    <property type="entry name" value="CELL DIVISION PROTEIN FTSZ-RELATED"/>
    <property type="match status" value="1"/>
</dbReference>
<dbReference type="RefSeq" id="WP_014424506.1">
    <property type="nucleotide sequence ID" value="NC_017068.1"/>
</dbReference>
<dbReference type="eggNOG" id="COG0206">
    <property type="taxonomic scope" value="Bacteria"/>
</dbReference>
<reference evidence="4 5" key="1">
    <citation type="submission" date="2011-10" db="EMBL/GenBank/DDBJ databases">
        <title>Whole genome sequence of Selenomonas ruminantium subsp. lactilytica TAM6421.</title>
        <authorList>
            <person name="Oguchi A."/>
            <person name="Ankai A."/>
            <person name="Kaneko J."/>
            <person name="Yamada-Narita S."/>
            <person name="Fukui S."/>
            <person name="Takahashi M."/>
            <person name="Onodera T."/>
            <person name="Kojima S."/>
            <person name="Fushimi T."/>
            <person name="Abe N."/>
            <person name="Kamio Y."/>
            <person name="Yamazaki S."/>
            <person name="Fujita N."/>
        </authorList>
    </citation>
    <scope>NUCLEOTIDE SEQUENCE [LARGE SCALE GENOMIC DNA]</scope>
    <source>
        <strain evidence="5">NBRC 103574 / TAM6421</strain>
    </source>
</reference>
<sequence length="245" mass="26937">MFEMENLNKELCNLRVAFIGKTADILSEKTFSKEFKLLDGDPLVSSSWKSVDIGFIVGDAEKEEDVNNLKKAVEAAKKTSIQVLIPILISVENVEVSAPLLAINPENYTDKSELYNSIYYAIKAINDVVCLPGLVNLDIHDVMDVCNDKTSLLCSVGEAKGENASKLAAVDAINKIVKHNKNAQNAGKDVMMNVIGSEDNISMYEIMEASEVVYDWMKDKSGNIIWGASIDNSLDVVRVLILMGK</sequence>
<protein>
    <recommendedName>
        <fullName evidence="3">Cell division protein FtsZ C-terminal domain-containing protein</fullName>
    </recommendedName>
</protein>
<organism evidence="4 5">
    <name type="scientific">Selenomonas ruminantium subsp. lactilytica (strain NBRC 103574 / TAM6421)</name>
    <dbReference type="NCBI Taxonomy" id="927704"/>
    <lineage>
        <taxon>Bacteria</taxon>
        <taxon>Bacillati</taxon>
        <taxon>Bacillota</taxon>
        <taxon>Negativicutes</taxon>
        <taxon>Selenomonadales</taxon>
        <taxon>Selenomonadaceae</taxon>
        <taxon>Selenomonas</taxon>
    </lineage>
</organism>
<dbReference type="KEGG" id="sri:SELR_13610"/>
<dbReference type="InterPro" id="IPR003008">
    <property type="entry name" value="Tubulin_FtsZ_GTPase"/>
</dbReference>
<dbReference type="Proteomes" id="UP000007887">
    <property type="component" value="Chromosome"/>
</dbReference>
<dbReference type="PANTHER" id="PTHR30314:SF3">
    <property type="entry name" value="MITOCHONDRIAL DIVISION PROTEIN FSZA"/>
    <property type="match status" value="1"/>
</dbReference>
<dbReference type="HOGENOM" id="CLU_1132990_0_0_9"/>
<dbReference type="Gene3D" id="3.30.1330.20">
    <property type="entry name" value="Tubulin/FtsZ, C-terminal domain"/>
    <property type="match status" value="1"/>
</dbReference>
<dbReference type="AlphaFoldDB" id="I0GQN2"/>
<dbReference type="OrthoDB" id="1665007at2"/>
<dbReference type="SUPFAM" id="SSF55307">
    <property type="entry name" value="Tubulin C-terminal domain-like"/>
    <property type="match status" value="1"/>
</dbReference>
<dbReference type="InterPro" id="IPR045061">
    <property type="entry name" value="FtsZ/CetZ"/>
</dbReference>
<gene>
    <name evidence="4" type="ordered locus">SELR_13610</name>
</gene>
<accession>I0GQN2</accession>
<keyword evidence="2" id="KW-0342">GTP-binding</keyword>
<evidence type="ECO:0000256" key="2">
    <source>
        <dbReference type="ARBA" id="ARBA00023134"/>
    </source>
</evidence>
<name>I0GQN2_SELRL</name>
<dbReference type="InterPro" id="IPR037103">
    <property type="entry name" value="Tubulin/FtsZ-like_C"/>
</dbReference>
<dbReference type="GO" id="GO:0032153">
    <property type="term" value="C:cell division site"/>
    <property type="evidence" value="ECO:0007669"/>
    <property type="project" value="TreeGrafter"/>
</dbReference>
<evidence type="ECO:0000313" key="5">
    <source>
        <dbReference type="Proteomes" id="UP000007887"/>
    </source>
</evidence>
<dbReference type="GO" id="GO:0005737">
    <property type="term" value="C:cytoplasm"/>
    <property type="evidence" value="ECO:0007669"/>
    <property type="project" value="TreeGrafter"/>
</dbReference>
<dbReference type="GO" id="GO:0005525">
    <property type="term" value="F:GTP binding"/>
    <property type="evidence" value="ECO:0007669"/>
    <property type="project" value="UniProtKB-KW"/>
</dbReference>
<dbReference type="PATRIC" id="fig|927704.6.peg.1402"/>
<dbReference type="PRINTS" id="PR00423">
    <property type="entry name" value="CELLDVISFTSZ"/>
</dbReference>
<proteinExistence type="predicted"/>
<dbReference type="InterPro" id="IPR008280">
    <property type="entry name" value="Tub_FtsZ_C"/>
</dbReference>
<keyword evidence="1" id="KW-0547">Nucleotide-binding</keyword>
<feature type="domain" description="Cell division protein FtsZ C-terminal" evidence="3">
    <location>
        <begin position="155"/>
        <end position="243"/>
    </location>
</feature>
<evidence type="ECO:0000256" key="1">
    <source>
        <dbReference type="ARBA" id="ARBA00022741"/>
    </source>
</evidence>
<dbReference type="Pfam" id="PF12327">
    <property type="entry name" value="FtsZ_C"/>
    <property type="match status" value="1"/>
</dbReference>
<evidence type="ECO:0000313" key="4">
    <source>
        <dbReference type="EMBL" id="BAL83069.1"/>
    </source>
</evidence>
<dbReference type="EMBL" id="AP012292">
    <property type="protein sequence ID" value="BAL83069.1"/>
    <property type="molecule type" value="Genomic_DNA"/>
</dbReference>